<name>A0A8T1RI19_CARIL</name>
<protein>
    <submittedName>
        <fullName evidence="1">Uncharacterized protein</fullName>
    </submittedName>
</protein>
<dbReference type="EMBL" id="CM031809">
    <property type="protein sequence ID" value="KAG6666315.1"/>
    <property type="molecule type" value="Genomic_DNA"/>
</dbReference>
<keyword evidence="2" id="KW-1185">Reference proteome</keyword>
<accession>A0A8T1RI19</accession>
<organism evidence="1 2">
    <name type="scientific">Carya illinoinensis</name>
    <name type="common">Pecan</name>
    <dbReference type="NCBI Taxonomy" id="32201"/>
    <lineage>
        <taxon>Eukaryota</taxon>
        <taxon>Viridiplantae</taxon>
        <taxon>Streptophyta</taxon>
        <taxon>Embryophyta</taxon>
        <taxon>Tracheophyta</taxon>
        <taxon>Spermatophyta</taxon>
        <taxon>Magnoliopsida</taxon>
        <taxon>eudicotyledons</taxon>
        <taxon>Gunneridae</taxon>
        <taxon>Pentapetalae</taxon>
        <taxon>rosids</taxon>
        <taxon>fabids</taxon>
        <taxon>Fagales</taxon>
        <taxon>Juglandaceae</taxon>
        <taxon>Carya</taxon>
    </lineage>
</organism>
<gene>
    <name evidence="1" type="ORF">CIPAW_01G022600</name>
</gene>
<evidence type="ECO:0000313" key="2">
    <source>
        <dbReference type="Proteomes" id="UP000811609"/>
    </source>
</evidence>
<proteinExistence type="predicted"/>
<dbReference type="AlphaFoldDB" id="A0A8T1RI19"/>
<sequence length="43" mass="4808">MVSQNYFNEIALVNEDFGVEVRDKLALKHHDTEEGSSQDGAVD</sequence>
<reference evidence="1" key="1">
    <citation type="submission" date="2020-12" db="EMBL/GenBank/DDBJ databases">
        <title>WGS assembly of Carya illinoinensis cv. Pawnee.</title>
        <authorList>
            <person name="Platts A."/>
            <person name="Shu S."/>
            <person name="Wright S."/>
            <person name="Barry K."/>
            <person name="Edger P."/>
            <person name="Pires J.C."/>
            <person name="Schmutz J."/>
        </authorList>
    </citation>
    <scope>NUCLEOTIDE SEQUENCE</scope>
    <source>
        <tissue evidence="1">Leaf</tissue>
    </source>
</reference>
<comment type="caution">
    <text evidence="1">The sequence shown here is derived from an EMBL/GenBank/DDBJ whole genome shotgun (WGS) entry which is preliminary data.</text>
</comment>
<dbReference type="Proteomes" id="UP000811609">
    <property type="component" value="Chromosome 1"/>
</dbReference>
<evidence type="ECO:0000313" key="1">
    <source>
        <dbReference type="EMBL" id="KAG6666315.1"/>
    </source>
</evidence>